<sequence>MERVPVISKDGKPLMPTKPSRARRWIKEGKAIGKFNDLDIFYVQLTDEPSDNKTQPIAIGIDPGKLFSGIGVQSSLFTLWKAHLELPFKRVKERMDNRRLMRKGRRGRRINRQLSFDLRAHRQKRFSNRRTGKLAPSIRANRQPFDVAQGQLELRVVSELTKIYPITDIYFEYIKADVDLTSGRKGAKSEKGFSPVMVGQKWAIEQLSQLATVHTRFGWQTSNLRKHLRLEKSKNKAEQSPESHANDGIALACFQFLDYLPFHTSNGHGYDWKGFVKVTNAPFAVIKRPPISRRQLHLMVFSKGGKRRKYGGSTTRHGFRKGDLVSSPKGIGYVSGDTEKQLSVSDTNGQRLGQITVSKIQLIRRSNGLIVSH</sequence>
<dbReference type="Pfam" id="PF14239">
    <property type="entry name" value="RRXRR"/>
    <property type="match status" value="1"/>
</dbReference>
<comment type="caution">
    <text evidence="2">The sequence shown here is derived from an EMBL/GenBank/DDBJ whole genome shotgun (WGS) entry which is preliminary data.</text>
</comment>
<proteinExistence type="predicted"/>
<name>A0A552EZX4_MICAE</name>
<organism evidence="2 3">
    <name type="scientific">Microcystis aeruginosa Ma_MB_S_20031200_S102</name>
    <dbReference type="NCBI Taxonomy" id="2486254"/>
    <lineage>
        <taxon>Bacteria</taxon>
        <taxon>Bacillati</taxon>
        <taxon>Cyanobacteriota</taxon>
        <taxon>Cyanophyceae</taxon>
        <taxon>Oscillatoriophycideae</taxon>
        <taxon>Chroococcales</taxon>
        <taxon>Microcystaceae</taxon>
        <taxon>Microcystis</taxon>
    </lineage>
</organism>
<dbReference type="Proteomes" id="UP000317708">
    <property type="component" value="Unassembled WGS sequence"/>
</dbReference>
<feature type="domain" description="RRXRR" evidence="1">
    <location>
        <begin position="4"/>
        <end position="191"/>
    </location>
</feature>
<evidence type="ECO:0000313" key="3">
    <source>
        <dbReference type="Proteomes" id="UP000317708"/>
    </source>
</evidence>
<accession>A0A552EZX4</accession>
<reference evidence="2 3" key="1">
    <citation type="submission" date="2019-01" db="EMBL/GenBank/DDBJ databases">
        <title>Coherence of Microcystis species and biogeography revealed through population genomics.</title>
        <authorList>
            <person name="Perez-Carrascal O.M."/>
            <person name="Terrat Y."/>
            <person name="Giani A."/>
            <person name="Fortin N."/>
            <person name="Tromas N."/>
            <person name="Shapiro B.J."/>
        </authorList>
    </citation>
    <scope>NUCLEOTIDE SEQUENCE [LARGE SCALE GENOMIC DNA]</scope>
    <source>
        <strain evidence="2">Ma_MB_S_20031200_S102</strain>
    </source>
</reference>
<gene>
    <name evidence="2" type="ORF">EWV92_05685</name>
</gene>
<dbReference type="AlphaFoldDB" id="A0A552EZX4"/>
<evidence type="ECO:0000313" key="2">
    <source>
        <dbReference type="EMBL" id="TRU40010.1"/>
    </source>
</evidence>
<evidence type="ECO:0000259" key="1">
    <source>
        <dbReference type="Pfam" id="PF14239"/>
    </source>
</evidence>
<dbReference type="InterPro" id="IPR025938">
    <property type="entry name" value="RRXRR_dom"/>
</dbReference>
<dbReference type="EMBL" id="SFBI01000057">
    <property type="protein sequence ID" value="TRU40010.1"/>
    <property type="molecule type" value="Genomic_DNA"/>
</dbReference>
<protein>
    <recommendedName>
        <fullName evidence="1">RRXRR domain-containing protein</fullName>
    </recommendedName>
</protein>